<name>A0A918R6X4_9SPHN</name>
<dbReference type="EMBL" id="BMZD01000001">
    <property type="protein sequence ID" value="GGZ88827.1"/>
    <property type="molecule type" value="Genomic_DNA"/>
</dbReference>
<evidence type="ECO:0000313" key="1">
    <source>
        <dbReference type="EMBL" id="GGZ88827.1"/>
    </source>
</evidence>
<accession>A0A918R6X4</accession>
<reference evidence="1" key="1">
    <citation type="journal article" date="2014" name="Int. J. Syst. Evol. Microbiol.">
        <title>Complete genome sequence of Corynebacterium casei LMG S-19264T (=DSM 44701T), isolated from a smear-ripened cheese.</title>
        <authorList>
            <consortium name="US DOE Joint Genome Institute (JGI-PGF)"/>
            <person name="Walter F."/>
            <person name="Albersmeier A."/>
            <person name="Kalinowski J."/>
            <person name="Ruckert C."/>
        </authorList>
    </citation>
    <scope>NUCLEOTIDE SEQUENCE</scope>
    <source>
        <strain evidence="1">KCTC 32422</strain>
    </source>
</reference>
<keyword evidence="2" id="KW-1185">Reference proteome</keyword>
<gene>
    <name evidence="1" type="ORF">GCM10011617_04740</name>
</gene>
<comment type="caution">
    <text evidence="1">The sequence shown here is derived from an EMBL/GenBank/DDBJ whole genome shotgun (WGS) entry which is preliminary data.</text>
</comment>
<evidence type="ECO:0000313" key="2">
    <source>
        <dbReference type="Proteomes" id="UP000634139"/>
    </source>
</evidence>
<protein>
    <submittedName>
        <fullName evidence="1">Uncharacterized protein</fullName>
    </submittedName>
</protein>
<dbReference type="AlphaFoldDB" id="A0A918R6X4"/>
<dbReference type="Proteomes" id="UP000634139">
    <property type="component" value="Unassembled WGS sequence"/>
</dbReference>
<sequence>MNWWSVRIDPLPLPQRLIPRPQDHGAEPLPSYQLWLPLIPDGRISLPLFRAEPARAKVVSLDERGERDGCIKLRDHQLFCAWSPGGGHRARELRIIGARFAPGEVIGLRPARGVIGLYRVGERVELP</sequence>
<dbReference type="RefSeq" id="WP_189538788.1">
    <property type="nucleotide sequence ID" value="NZ_BMZD01000001.1"/>
</dbReference>
<reference evidence="1" key="2">
    <citation type="submission" date="2020-09" db="EMBL/GenBank/DDBJ databases">
        <authorList>
            <person name="Sun Q."/>
            <person name="Kim S."/>
        </authorList>
    </citation>
    <scope>NUCLEOTIDE SEQUENCE</scope>
    <source>
        <strain evidence="1">KCTC 32422</strain>
    </source>
</reference>
<proteinExistence type="predicted"/>
<organism evidence="1 2">
    <name type="scientific">Novosphingobium arvoryzae</name>
    <dbReference type="NCBI Taxonomy" id="1256514"/>
    <lineage>
        <taxon>Bacteria</taxon>
        <taxon>Pseudomonadati</taxon>
        <taxon>Pseudomonadota</taxon>
        <taxon>Alphaproteobacteria</taxon>
        <taxon>Sphingomonadales</taxon>
        <taxon>Sphingomonadaceae</taxon>
        <taxon>Novosphingobium</taxon>
    </lineage>
</organism>